<accession>A0A448TIC6</accession>
<evidence type="ECO:0000313" key="1">
    <source>
        <dbReference type="EMBL" id="SPW28693.1"/>
    </source>
</evidence>
<reference evidence="1 2" key="1">
    <citation type="submission" date="2018-06" db="EMBL/GenBank/DDBJ databases">
        <authorList>
            <consortium name="Pathogen Informatics"/>
            <person name="Doyle S."/>
        </authorList>
    </citation>
    <scope>NUCLEOTIDE SEQUENCE [LARGE SCALE GENOMIC DNA]</scope>
    <source>
        <strain evidence="1 2">NCTC10254</strain>
    </source>
</reference>
<dbReference type="Proteomes" id="UP000249886">
    <property type="component" value="Unassembled WGS sequence"/>
</dbReference>
<organism evidence="1 2">
    <name type="scientific">Corynebacterium matruchotii</name>
    <dbReference type="NCBI Taxonomy" id="43768"/>
    <lineage>
        <taxon>Bacteria</taxon>
        <taxon>Bacillati</taxon>
        <taxon>Actinomycetota</taxon>
        <taxon>Actinomycetes</taxon>
        <taxon>Mycobacteriales</taxon>
        <taxon>Corynebacteriaceae</taxon>
        <taxon>Corynebacterium</taxon>
    </lineage>
</organism>
<protein>
    <submittedName>
        <fullName evidence="1">Uncharacterized protein</fullName>
    </submittedName>
</protein>
<gene>
    <name evidence="1" type="ORF">NCTC10254_01640</name>
</gene>
<comment type="caution">
    <text evidence="1">The sequence shown here is derived from an EMBL/GenBank/DDBJ whole genome shotgun (WGS) entry which is preliminary data.</text>
</comment>
<sequence length="166" mass="18034">MHIFPRKLVSMRTLLKITSSVTVIGLVIYGVFTTAIGQTAAPPVPLWYHVMALLGFELMTAGITGSIAVGVTRNSVLPTGGSVGVLQRFGPFYLFMLGLFAIVNMWGLGFFATSVPNNTHALYYAEPLGINALLEASIWLFLGGAVLGMFQLVRGLIWERRNLRSS</sequence>
<evidence type="ECO:0000313" key="2">
    <source>
        <dbReference type="Proteomes" id="UP000249886"/>
    </source>
</evidence>
<dbReference type="AlphaFoldDB" id="A0A448TIC6"/>
<dbReference type="EMBL" id="UARK01000011">
    <property type="protein sequence ID" value="SPW28693.1"/>
    <property type="molecule type" value="Genomic_DNA"/>
</dbReference>
<proteinExistence type="predicted"/>
<name>A0A448TIC6_9CORY</name>